<proteinExistence type="predicted"/>
<dbReference type="RefSeq" id="WP_341419091.1">
    <property type="nucleotide sequence ID" value="NZ_JBBPCC010000025.1"/>
</dbReference>
<keyword evidence="2" id="KW-1185">Reference proteome</keyword>
<dbReference type="Proteomes" id="UP001469365">
    <property type="component" value="Unassembled WGS sequence"/>
</dbReference>
<accession>A0ABU9DSV4</accession>
<protein>
    <submittedName>
        <fullName evidence="1">Stage VI sporulation protein F</fullName>
    </submittedName>
</protein>
<evidence type="ECO:0000313" key="2">
    <source>
        <dbReference type="Proteomes" id="UP001469365"/>
    </source>
</evidence>
<name>A0ABU9DSV4_9BACL</name>
<dbReference type="EMBL" id="JBBPCC010000025">
    <property type="protein sequence ID" value="MEK8131964.1"/>
    <property type="molecule type" value="Genomic_DNA"/>
</dbReference>
<sequence>MSYTKHGFDPVQIERIKQKMKHPETKERVKMILHGVTKADLQDRTKVRRFVGMLTKALGERVSDQQAEHLVSFVISQKIDPNNTFHLIKLWSMFR</sequence>
<dbReference type="Pfam" id="PF14069">
    <property type="entry name" value="SpoVIF"/>
    <property type="match status" value="1"/>
</dbReference>
<comment type="caution">
    <text evidence="1">The sequence shown here is derived from an EMBL/GenBank/DDBJ whole genome shotgun (WGS) entry which is preliminary data.</text>
</comment>
<organism evidence="1 2">
    <name type="scientific">Paenibacillus filicis</name>
    <dbReference type="NCBI Taxonomy" id="669464"/>
    <lineage>
        <taxon>Bacteria</taxon>
        <taxon>Bacillati</taxon>
        <taxon>Bacillota</taxon>
        <taxon>Bacilli</taxon>
        <taxon>Bacillales</taxon>
        <taxon>Paenibacillaceae</taxon>
        <taxon>Paenibacillus</taxon>
    </lineage>
</organism>
<evidence type="ECO:0000313" key="1">
    <source>
        <dbReference type="EMBL" id="MEK8131964.1"/>
    </source>
</evidence>
<reference evidence="1 2" key="1">
    <citation type="submission" date="2024-04" db="EMBL/GenBank/DDBJ databases">
        <title>draft genome sequnece of Paenibacillus filicis.</title>
        <authorList>
            <person name="Kim D.-U."/>
        </authorList>
    </citation>
    <scope>NUCLEOTIDE SEQUENCE [LARGE SCALE GENOMIC DNA]</scope>
    <source>
        <strain evidence="1 2">KACC14197</strain>
    </source>
</reference>
<gene>
    <name evidence="1" type="ORF">WMW72_29055</name>
</gene>
<dbReference type="InterPro" id="IPR025942">
    <property type="entry name" value="SpoVIF"/>
</dbReference>